<evidence type="ECO:0000313" key="9">
    <source>
        <dbReference type="EMBL" id="PWN40277.1"/>
    </source>
</evidence>
<evidence type="ECO:0000256" key="6">
    <source>
        <dbReference type="ARBA" id="ARBA00023306"/>
    </source>
</evidence>
<feature type="compositionally biased region" description="Basic residues" evidence="8">
    <location>
        <begin position="522"/>
        <end position="532"/>
    </location>
</feature>
<keyword evidence="6 7" id="KW-0131">Cell cycle</keyword>
<dbReference type="GO" id="GO:0003697">
    <property type="term" value="F:single-stranded DNA binding"/>
    <property type="evidence" value="ECO:0007669"/>
    <property type="project" value="TreeGrafter"/>
</dbReference>
<feature type="compositionally biased region" description="Acidic residues" evidence="8">
    <location>
        <begin position="315"/>
        <end position="324"/>
    </location>
</feature>
<comment type="similarity">
    <text evidence="2 7">Belongs to the SLD2 family.</text>
</comment>
<keyword evidence="4 7" id="KW-0235">DNA replication</keyword>
<dbReference type="GO" id="GO:0000727">
    <property type="term" value="P:double-strand break repair via break-induced replication"/>
    <property type="evidence" value="ECO:0007669"/>
    <property type="project" value="TreeGrafter"/>
</dbReference>
<dbReference type="OrthoDB" id="8775810at2759"/>
<feature type="region of interest" description="Disordered" evidence="8">
    <location>
        <begin position="200"/>
        <end position="248"/>
    </location>
</feature>
<dbReference type="PANTHER" id="PTHR28124:SF1">
    <property type="entry name" value="DNA REPLICATION REGULATOR SLD2"/>
    <property type="match status" value="1"/>
</dbReference>
<dbReference type="Pfam" id="PF11719">
    <property type="entry name" value="Drc1-Sld2"/>
    <property type="match status" value="1"/>
</dbReference>
<dbReference type="AlphaFoldDB" id="A0A316VRQ4"/>
<evidence type="ECO:0000256" key="7">
    <source>
        <dbReference type="RuleBase" id="RU367067"/>
    </source>
</evidence>
<feature type="compositionally biased region" description="Basic and acidic residues" evidence="8">
    <location>
        <begin position="487"/>
        <end position="496"/>
    </location>
</feature>
<evidence type="ECO:0000313" key="10">
    <source>
        <dbReference type="Proteomes" id="UP000245783"/>
    </source>
</evidence>
<evidence type="ECO:0000256" key="5">
    <source>
        <dbReference type="ARBA" id="ARBA00023242"/>
    </source>
</evidence>
<feature type="compositionally biased region" description="Polar residues" evidence="8">
    <location>
        <begin position="296"/>
        <end position="311"/>
    </location>
</feature>
<name>A0A316VRQ4_9BASI</name>
<evidence type="ECO:0000256" key="3">
    <source>
        <dbReference type="ARBA" id="ARBA00018363"/>
    </source>
</evidence>
<evidence type="ECO:0000256" key="4">
    <source>
        <dbReference type="ARBA" id="ARBA00022705"/>
    </source>
</evidence>
<dbReference type="GO" id="GO:0031261">
    <property type="term" value="C:DNA replication preinitiation complex"/>
    <property type="evidence" value="ECO:0007669"/>
    <property type="project" value="TreeGrafter"/>
</dbReference>
<proteinExistence type="inferred from homology"/>
<feature type="compositionally biased region" description="Low complexity" evidence="8">
    <location>
        <begin position="497"/>
        <end position="506"/>
    </location>
</feature>
<dbReference type="RefSeq" id="XP_025367437.1">
    <property type="nucleotide sequence ID" value="XM_025516383.1"/>
</dbReference>
<dbReference type="EMBL" id="KZ819422">
    <property type="protein sequence ID" value="PWN40277.1"/>
    <property type="molecule type" value="Genomic_DNA"/>
</dbReference>
<evidence type="ECO:0000256" key="1">
    <source>
        <dbReference type="ARBA" id="ARBA00004123"/>
    </source>
</evidence>
<feature type="region of interest" description="Disordered" evidence="8">
    <location>
        <begin position="47"/>
        <end position="142"/>
    </location>
</feature>
<keyword evidence="5 7" id="KW-0539">Nucleus</keyword>
<comment type="subcellular location">
    <subcellularLocation>
        <location evidence="1 7">Nucleus</location>
    </subcellularLocation>
</comment>
<dbReference type="Proteomes" id="UP000245783">
    <property type="component" value="Unassembled WGS sequence"/>
</dbReference>
<reference evidence="9 10" key="1">
    <citation type="journal article" date="2018" name="Mol. Biol. Evol.">
        <title>Broad Genomic Sampling Reveals a Smut Pathogenic Ancestry of the Fungal Clade Ustilaginomycotina.</title>
        <authorList>
            <person name="Kijpornyongpan T."/>
            <person name="Mondo S.J."/>
            <person name="Barry K."/>
            <person name="Sandor L."/>
            <person name="Lee J."/>
            <person name="Lipzen A."/>
            <person name="Pangilinan J."/>
            <person name="LaButti K."/>
            <person name="Hainaut M."/>
            <person name="Henrissat B."/>
            <person name="Grigoriev I.V."/>
            <person name="Spatafora J.W."/>
            <person name="Aime M.C."/>
        </authorList>
    </citation>
    <scope>NUCLEOTIDE SEQUENCE [LARGE SCALE GENOMIC DNA]</scope>
    <source>
        <strain evidence="9 10">MCA 4658</strain>
    </source>
</reference>
<feature type="region of interest" description="Disordered" evidence="8">
    <location>
        <begin position="15"/>
        <end position="34"/>
    </location>
</feature>
<accession>A0A316VRQ4</accession>
<dbReference type="Gene3D" id="1.10.10.1460">
    <property type="match status" value="1"/>
</dbReference>
<sequence>MEAILARDLKAWQRDFRQKNGREPTKRDMAKHPEIAGTYETWAAIKSASKAGPSKPKKEGSAPANDAVFKTPTKRVRYGATGGAGTSASYTPTKLATPANPITPPRNPFATPTSQRIIGKEAVFSTPVRGTRAPSSASSARSVVLNDVLTTPSSGRGQYASNSPTALRTLLSSSRSPNTRAHLRQRQSTRIEEALRATFTPRTKARKRLRGEEVPVTPARSKRARGAGQLVQNEQVEDAGGSKSWARSLSSPVAPMHADNDGLFASSPKRAASFKALFDPSPMARRRDSSIDTLARQPSWSPRPSSATLLTSPAEADEADESGAESDVAQMTMDNAEFALIEREEAEALEAAAKRANSPAEMLVIDAEDEEAAVQIRLRQYQRRGAPSGNYDYNDADGDVSRLLARPEHSSDPSSYATDDASFACLTLASPQTRGARQAARARQARHFETLFAAGHEALDLEAEKAEIAAAAASSKPGQKSTWGHAKGREALEAKKSGPAKGKGASIRAFPKAPLPGQIPKPVRKREFRRAGRSGMGEDEVCVRRRNDAQEEADDASYATRDEDDDWASEVSSVEYGLGDGEMDRMDVL</sequence>
<gene>
    <name evidence="9" type="ORF">IE81DRAFT_349372</name>
</gene>
<dbReference type="GO" id="GO:1902977">
    <property type="term" value="P:mitotic DNA replication preinitiation complex assembly"/>
    <property type="evidence" value="ECO:0007669"/>
    <property type="project" value="TreeGrafter"/>
</dbReference>
<feature type="compositionally biased region" description="Low complexity" evidence="8">
    <location>
        <begin position="132"/>
        <end position="142"/>
    </location>
</feature>
<dbReference type="InParanoid" id="A0A316VRQ4"/>
<dbReference type="GO" id="GO:0003688">
    <property type="term" value="F:DNA replication origin binding"/>
    <property type="evidence" value="ECO:0007669"/>
    <property type="project" value="TreeGrafter"/>
</dbReference>
<evidence type="ECO:0000256" key="8">
    <source>
        <dbReference type="SAM" id="MobiDB-lite"/>
    </source>
</evidence>
<dbReference type="STRING" id="1522189.A0A316VRQ4"/>
<dbReference type="GeneID" id="37038253"/>
<evidence type="ECO:0000256" key="2">
    <source>
        <dbReference type="ARBA" id="ARBA00007276"/>
    </source>
</evidence>
<feature type="region of interest" description="Disordered" evidence="8">
    <location>
        <begin position="470"/>
        <end position="589"/>
    </location>
</feature>
<feature type="region of interest" description="Disordered" evidence="8">
    <location>
        <begin position="282"/>
        <end position="324"/>
    </location>
</feature>
<comment type="function">
    <text evidence="7">Has a role in the initiation of DNA replication. Required at S-phase checkpoint.</text>
</comment>
<keyword evidence="10" id="KW-1185">Reference proteome</keyword>
<dbReference type="PANTHER" id="PTHR28124">
    <property type="entry name" value="DNA REPLICATION REGULATOR SLD2"/>
    <property type="match status" value="1"/>
</dbReference>
<protein>
    <recommendedName>
        <fullName evidence="3 7">DNA replication regulator SLD2</fullName>
    </recommendedName>
</protein>
<dbReference type="GO" id="GO:0006270">
    <property type="term" value="P:DNA replication initiation"/>
    <property type="evidence" value="ECO:0007669"/>
    <property type="project" value="UniProtKB-UniRule"/>
</dbReference>
<dbReference type="InterPro" id="IPR040203">
    <property type="entry name" value="Sld2"/>
</dbReference>
<dbReference type="InterPro" id="IPR021110">
    <property type="entry name" value="DNA_rep_checkpnt_protein"/>
</dbReference>
<organism evidence="9 10">
    <name type="scientific">Ceraceosorus guamensis</name>
    <dbReference type="NCBI Taxonomy" id="1522189"/>
    <lineage>
        <taxon>Eukaryota</taxon>
        <taxon>Fungi</taxon>
        <taxon>Dikarya</taxon>
        <taxon>Basidiomycota</taxon>
        <taxon>Ustilaginomycotina</taxon>
        <taxon>Exobasidiomycetes</taxon>
        <taxon>Ceraceosorales</taxon>
        <taxon>Ceraceosoraceae</taxon>
        <taxon>Ceraceosorus</taxon>
    </lineage>
</organism>